<reference evidence="2" key="1">
    <citation type="journal article" date="2019" name="Int. J. Syst. Evol. Microbiol.">
        <title>The Global Catalogue of Microorganisms (GCM) 10K type strain sequencing project: providing services to taxonomists for standard genome sequencing and annotation.</title>
        <authorList>
            <consortium name="The Broad Institute Genomics Platform"/>
            <consortium name="The Broad Institute Genome Sequencing Center for Infectious Disease"/>
            <person name="Wu L."/>
            <person name="Ma J."/>
        </authorList>
    </citation>
    <scope>NUCLEOTIDE SEQUENCE [LARGE SCALE GENOMIC DNA]</scope>
    <source>
        <strain evidence="2">CCUG 62114</strain>
    </source>
</reference>
<proteinExistence type="predicted"/>
<sequence length="169" mass="20068">MRKIVLGLCFLVLCSFSDIRLHPIKMTTCLITYEPDRNNLMVDLNFFADDFKAYLEELSEKKVNFKNLDLKSKKTILQYISTHFLIEINNEKRELVFSSSNFKNNVFHIEFIIPNTVYIKEITSIKITNTLLFKAFKDQSNLVRLDLEGTKDYYSFRFEDKNETFTKLF</sequence>
<dbReference type="RefSeq" id="WP_377713907.1">
    <property type="nucleotide sequence ID" value="NZ_JBHTJM010000005.1"/>
</dbReference>
<gene>
    <name evidence="1" type="ORF">ACFQ1O_04810</name>
</gene>
<comment type="caution">
    <text evidence="1">The sequence shown here is derived from an EMBL/GenBank/DDBJ whole genome shotgun (WGS) entry which is preliminary data.</text>
</comment>
<dbReference type="Pfam" id="PF20420">
    <property type="entry name" value="DUF6702"/>
    <property type="match status" value="1"/>
</dbReference>
<name>A0ABW3I1E0_9FLAO</name>
<organism evidence="1 2">
    <name type="scientific">Pseudofulvibacter geojedonensis</name>
    <dbReference type="NCBI Taxonomy" id="1123758"/>
    <lineage>
        <taxon>Bacteria</taxon>
        <taxon>Pseudomonadati</taxon>
        <taxon>Bacteroidota</taxon>
        <taxon>Flavobacteriia</taxon>
        <taxon>Flavobacteriales</taxon>
        <taxon>Flavobacteriaceae</taxon>
        <taxon>Pseudofulvibacter</taxon>
    </lineage>
</organism>
<keyword evidence="2" id="KW-1185">Reference proteome</keyword>
<dbReference type="EMBL" id="JBHTJM010000005">
    <property type="protein sequence ID" value="MFD0963320.1"/>
    <property type="molecule type" value="Genomic_DNA"/>
</dbReference>
<accession>A0ABW3I1E0</accession>
<protein>
    <submittedName>
        <fullName evidence="1">DUF6702 family protein</fullName>
    </submittedName>
</protein>
<evidence type="ECO:0000313" key="2">
    <source>
        <dbReference type="Proteomes" id="UP001596997"/>
    </source>
</evidence>
<dbReference type="Proteomes" id="UP001596997">
    <property type="component" value="Unassembled WGS sequence"/>
</dbReference>
<evidence type="ECO:0000313" key="1">
    <source>
        <dbReference type="EMBL" id="MFD0963320.1"/>
    </source>
</evidence>
<dbReference type="InterPro" id="IPR046525">
    <property type="entry name" value="DUF6702"/>
</dbReference>